<proteinExistence type="predicted"/>
<evidence type="ECO:0000313" key="3">
    <source>
        <dbReference type="Proteomes" id="UP000620266"/>
    </source>
</evidence>
<dbReference type="EMBL" id="BMCG01000002">
    <property type="protein sequence ID" value="GGC01122.1"/>
    <property type="molecule type" value="Genomic_DNA"/>
</dbReference>
<reference evidence="2" key="2">
    <citation type="submission" date="2020-09" db="EMBL/GenBank/DDBJ databases">
        <authorList>
            <person name="Sun Q."/>
            <person name="Sedlacek I."/>
        </authorList>
    </citation>
    <scope>NUCLEOTIDE SEQUENCE</scope>
    <source>
        <strain evidence="2">CCM 7086</strain>
    </source>
</reference>
<dbReference type="InterPro" id="IPR031165">
    <property type="entry name" value="GNAT_YJDJ"/>
</dbReference>
<evidence type="ECO:0000313" key="2">
    <source>
        <dbReference type="EMBL" id="GGC01122.1"/>
    </source>
</evidence>
<dbReference type="Gene3D" id="3.40.630.30">
    <property type="match status" value="1"/>
</dbReference>
<name>A0A8J2UPD8_9BURK</name>
<evidence type="ECO:0000259" key="1">
    <source>
        <dbReference type="PROSITE" id="PS51729"/>
    </source>
</evidence>
<dbReference type="CDD" id="cd04301">
    <property type="entry name" value="NAT_SF"/>
    <property type="match status" value="1"/>
</dbReference>
<protein>
    <recommendedName>
        <fullName evidence="1">N-acetyltransferase domain-containing protein</fullName>
    </recommendedName>
</protein>
<feature type="domain" description="N-acetyltransferase" evidence="1">
    <location>
        <begin position="7"/>
        <end position="93"/>
    </location>
</feature>
<dbReference type="SUPFAM" id="SSF55729">
    <property type="entry name" value="Acyl-CoA N-acyltransferases (Nat)"/>
    <property type="match status" value="1"/>
</dbReference>
<keyword evidence="3" id="KW-1185">Reference proteome</keyword>
<sequence length="109" mass="11682">MNDSLPHGSPPAERHRVFDGETLLGFIDYYRFGSTIVLVHTETNPALQGKGHGSAVAESAVAHFRATGAHIVPVCAFFAHFLRTRPQHHDMVSAETAKLFAIGGSDTAG</sequence>
<dbReference type="PROSITE" id="PS51729">
    <property type="entry name" value="GNAT_YJDJ"/>
    <property type="match status" value="1"/>
</dbReference>
<gene>
    <name evidence="2" type="ORF">GCM10007205_08020</name>
</gene>
<reference evidence="2" key="1">
    <citation type="journal article" date="2014" name="Int. J. Syst. Evol. Microbiol.">
        <title>Complete genome sequence of Corynebacterium casei LMG S-19264T (=DSM 44701T), isolated from a smear-ripened cheese.</title>
        <authorList>
            <consortium name="US DOE Joint Genome Institute (JGI-PGF)"/>
            <person name="Walter F."/>
            <person name="Albersmeier A."/>
            <person name="Kalinowski J."/>
            <person name="Ruckert C."/>
        </authorList>
    </citation>
    <scope>NUCLEOTIDE SEQUENCE</scope>
    <source>
        <strain evidence="2">CCM 7086</strain>
    </source>
</reference>
<dbReference type="Proteomes" id="UP000620266">
    <property type="component" value="Unassembled WGS sequence"/>
</dbReference>
<accession>A0A8J2UPD8</accession>
<dbReference type="AlphaFoldDB" id="A0A8J2UPD8"/>
<comment type="caution">
    <text evidence="2">The sequence shown here is derived from an EMBL/GenBank/DDBJ whole genome shotgun (WGS) entry which is preliminary data.</text>
</comment>
<organism evidence="2 3">
    <name type="scientific">Oxalicibacterium flavum</name>
    <dbReference type="NCBI Taxonomy" id="179467"/>
    <lineage>
        <taxon>Bacteria</taxon>
        <taxon>Pseudomonadati</taxon>
        <taxon>Pseudomonadota</taxon>
        <taxon>Betaproteobacteria</taxon>
        <taxon>Burkholderiales</taxon>
        <taxon>Oxalobacteraceae</taxon>
        <taxon>Oxalicibacterium</taxon>
    </lineage>
</organism>
<dbReference type="Pfam" id="PF14542">
    <property type="entry name" value="Acetyltransf_CG"/>
    <property type="match status" value="1"/>
</dbReference>
<dbReference type="InterPro" id="IPR016181">
    <property type="entry name" value="Acyl_CoA_acyltransferase"/>
</dbReference>
<dbReference type="RefSeq" id="WP_188394915.1">
    <property type="nucleotide sequence ID" value="NZ_BMCG01000002.1"/>
</dbReference>